<keyword evidence="1" id="KW-0285">Flavoprotein</keyword>
<dbReference type="InterPro" id="IPR016169">
    <property type="entry name" value="FAD-bd_PCMH_sub2"/>
</dbReference>
<reference evidence="3" key="1">
    <citation type="submission" date="2016-08" db="EMBL/GenBank/DDBJ databases">
        <authorList>
            <person name="Seilhamer J.J."/>
        </authorList>
    </citation>
    <scope>NUCLEOTIDE SEQUENCE</scope>
    <source>
        <strain evidence="3">86</strain>
    </source>
</reference>
<protein>
    <recommendedName>
        <fullName evidence="2">FAD-binding PCMH-type domain-containing protein</fullName>
    </recommendedName>
</protein>
<keyword evidence="1" id="KW-0274">FAD</keyword>
<dbReference type="PANTHER" id="PTHR43762">
    <property type="entry name" value="L-GULONOLACTONE OXIDASE"/>
    <property type="match status" value="1"/>
</dbReference>
<organism evidence="3">
    <name type="scientific">uncultured Pleomorphomonas sp</name>
    <dbReference type="NCBI Taxonomy" id="442121"/>
    <lineage>
        <taxon>Bacteria</taxon>
        <taxon>Pseudomonadati</taxon>
        <taxon>Pseudomonadota</taxon>
        <taxon>Alphaproteobacteria</taxon>
        <taxon>Hyphomicrobiales</taxon>
        <taxon>Pleomorphomonadaceae</taxon>
        <taxon>Pleomorphomonas</taxon>
        <taxon>environmental samples</taxon>
    </lineage>
</organism>
<gene>
    <name evidence="3" type="ORF">KL86PLE_90152</name>
</gene>
<proteinExistence type="predicted"/>
<dbReference type="PANTHER" id="PTHR43762:SF1">
    <property type="entry name" value="D-ARABINONO-1,4-LACTONE OXIDASE"/>
    <property type="match status" value="1"/>
</dbReference>
<dbReference type="InterPro" id="IPR010031">
    <property type="entry name" value="FAD_lactone_oxidase-like"/>
</dbReference>
<evidence type="ECO:0000259" key="2">
    <source>
        <dbReference type="PROSITE" id="PS51387"/>
    </source>
</evidence>
<dbReference type="Pfam" id="PF01565">
    <property type="entry name" value="FAD_binding_4"/>
    <property type="match status" value="1"/>
</dbReference>
<dbReference type="Gene3D" id="3.30.465.10">
    <property type="match status" value="1"/>
</dbReference>
<dbReference type="InterPro" id="IPR006094">
    <property type="entry name" value="Oxid_FAD_bind_N"/>
</dbReference>
<evidence type="ECO:0000313" key="3">
    <source>
        <dbReference type="EMBL" id="SCM78933.1"/>
    </source>
</evidence>
<dbReference type="GO" id="GO:0071949">
    <property type="term" value="F:FAD binding"/>
    <property type="evidence" value="ECO:0007669"/>
    <property type="project" value="InterPro"/>
</dbReference>
<accession>A0A212LN26</accession>
<dbReference type="PROSITE" id="PS51387">
    <property type="entry name" value="FAD_PCMH"/>
    <property type="match status" value="1"/>
</dbReference>
<name>A0A212LN26_9HYPH</name>
<feature type="domain" description="FAD-binding PCMH-type" evidence="2">
    <location>
        <begin position="10"/>
        <end position="177"/>
    </location>
</feature>
<dbReference type="InterPro" id="IPR016166">
    <property type="entry name" value="FAD-bd_PCMH"/>
</dbReference>
<dbReference type="GO" id="GO:0016899">
    <property type="term" value="F:oxidoreductase activity, acting on the CH-OH group of donors, oxygen as acceptor"/>
    <property type="evidence" value="ECO:0007669"/>
    <property type="project" value="InterPro"/>
</dbReference>
<evidence type="ECO:0000256" key="1">
    <source>
        <dbReference type="ARBA" id="ARBA00022827"/>
    </source>
</evidence>
<dbReference type="InterPro" id="IPR036318">
    <property type="entry name" value="FAD-bd_PCMH-like_sf"/>
</dbReference>
<sequence>MTRFSGWSRYPVVDQPLHAASDPRDARAFSSGGTGRIARGNGRSYGDAAIGASETLSMLKLDRMKNFDAASGLLTAEAGVLLADIIASFLPRGFYPRVVPGTRFVTLGGAIASDVHGKNHHRDGAFGNHVESLLIATPGGELLRASRNENAELFRATIGGQGLTGTIIEATIRLMPVETGWIRQRTIAASDLGEAMRALEENDAATYSVAWIDCLARGAHLGRSLVFLGEHARAEELEGSALNKRFPKIAPPLLGVPFDFPSLALNRLSVRLFNEFYYRWGARRVGSPFQVDIDPYFFPLDGISNWNRIYGRRGFVQHQCVIPADKAAGVLSDMLERITRRGSASFLAVLKKFGAASDGLLSFPQPGYTLALDFPMTPGLLEFLDELDAYVVASGGRLYLAKDARQSRATFDAGYARAADTFRSLRQALDPAGRVKSRLAERLGL</sequence>
<dbReference type="EMBL" id="FMJD01000013">
    <property type="protein sequence ID" value="SCM78933.1"/>
    <property type="molecule type" value="Genomic_DNA"/>
</dbReference>
<dbReference type="SUPFAM" id="SSF56176">
    <property type="entry name" value="FAD-binding/transporter-associated domain-like"/>
    <property type="match status" value="1"/>
</dbReference>
<dbReference type="AlphaFoldDB" id="A0A212LN26"/>
<dbReference type="RefSeq" id="WP_288198314.1">
    <property type="nucleotide sequence ID" value="NZ_LT608334.1"/>
</dbReference>